<protein>
    <submittedName>
        <fullName evidence="3">Trans-sialidase, putative</fullName>
    </submittedName>
</protein>
<accession>K2NRD3</accession>
<sequence length="80" mass="8678">MRRGEISHFYIGGDKGDTNSSVTVTNVFLYNRPLSDDELKMVKKSDDEKGGGDGSMHGGVSQLLLLLLLLLGLCGFLALY</sequence>
<dbReference type="InterPro" id="IPR013320">
    <property type="entry name" value="ConA-like_dom_sf"/>
</dbReference>
<dbReference type="Pfam" id="PF22925">
    <property type="entry name" value="TS_C"/>
    <property type="match status" value="1"/>
</dbReference>
<gene>
    <name evidence="3" type="ORF">MOQ_004657</name>
</gene>
<keyword evidence="4" id="KW-1185">Reference proteome</keyword>
<evidence type="ECO:0000256" key="1">
    <source>
        <dbReference type="SAM" id="Phobius"/>
    </source>
</evidence>
<evidence type="ECO:0000313" key="3">
    <source>
        <dbReference type="EMBL" id="EKF31507.1"/>
    </source>
</evidence>
<feature type="transmembrane region" description="Helical" evidence="1">
    <location>
        <begin position="59"/>
        <end position="79"/>
    </location>
</feature>
<keyword evidence="1" id="KW-1133">Transmembrane helix</keyword>
<dbReference type="OrthoDB" id="10581886at2759"/>
<name>K2NRD3_TRYCR</name>
<dbReference type="Gene3D" id="2.60.120.200">
    <property type="match status" value="1"/>
</dbReference>
<feature type="domain" description="Trans-sialidase C-terminal" evidence="2">
    <location>
        <begin position="3"/>
        <end position="36"/>
    </location>
</feature>
<dbReference type="Pfam" id="PF11052">
    <property type="entry name" value="Tr-sialidase_C"/>
    <property type="match status" value="1"/>
</dbReference>
<evidence type="ECO:0000313" key="4">
    <source>
        <dbReference type="Proteomes" id="UP000007350"/>
    </source>
</evidence>
<dbReference type="InterPro" id="IPR021287">
    <property type="entry name" value="Trans-sialidase_CS"/>
</dbReference>
<comment type="caution">
    <text evidence="3">The sequence shown here is derived from an EMBL/GenBank/DDBJ whole genome shotgun (WGS) entry which is preliminary data.</text>
</comment>
<dbReference type="InterPro" id="IPR055239">
    <property type="entry name" value="TS_C"/>
</dbReference>
<dbReference type="Proteomes" id="UP000007350">
    <property type="component" value="Unassembled WGS sequence"/>
</dbReference>
<proteinExistence type="predicted"/>
<keyword evidence="1" id="KW-0472">Membrane</keyword>
<dbReference type="AlphaFoldDB" id="K2NRD3"/>
<dbReference type="SUPFAM" id="SSF49899">
    <property type="entry name" value="Concanavalin A-like lectins/glucanases"/>
    <property type="match status" value="1"/>
</dbReference>
<organism evidence="3 4">
    <name type="scientific">Trypanosoma cruzi marinkellei</name>
    <dbReference type="NCBI Taxonomy" id="85056"/>
    <lineage>
        <taxon>Eukaryota</taxon>
        <taxon>Discoba</taxon>
        <taxon>Euglenozoa</taxon>
        <taxon>Kinetoplastea</taxon>
        <taxon>Metakinetoplastina</taxon>
        <taxon>Trypanosomatida</taxon>
        <taxon>Trypanosomatidae</taxon>
        <taxon>Trypanosoma</taxon>
        <taxon>Schizotrypanum</taxon>
    </lineage>
</organism>
<reference evidence="3 4" key="1">
    <citation type="journal article" date="2012" name="BMC Genomics">
        <title>Comparative genomic analysis of human infective Trypanosoma cruzi lineages with the bat-restricted subspecies T. cruzi marinkellei.</title>
        <authorList>
            <person name="Franzen O."/>
            <person name="Talavera-Lopez C."/>
            <person name="Ochaya S."/>
            <person name="Butler C.E."/>
            <person name="Messenger L.A."/>
            <person name="Lewis M.D."/>
            <person name="Llewellyn M.S."/>
            <person name="Marinkelle C.J."/>
            <person name="Tyler K.M."/>
            <person name="Miles M.A."/>
            <person name="Andersson B."/>
        </authorList>
    </citation>
    <scope>NUCLEOTIDE SEQUENCE [LARGE SCALE GENOMIC DNA]</scope>
    <source>
        <strain evidence="3 4">B7</strain>
    </source>
</reference>
<evidence type="ECO:0000259" key="2">
    <source>
        <dbReference type="Pfam" id="PF22925"/>
    </source>
</evidence>
<dbReference type="EMBL" id="AHKC01010774">
    <property type="protein sequence ID" value="EKF31507.1"/>
    <property type="molecule type" value="Genomic_DNA"/>
</dbReference>
<keyword evidence="1" id="KW-0812">Transmembrane</keyword>